<evidence type="ECO:0000256" key="3">
    <source>
        <dbReference type="ARBA" id="ARBA00012058"/>
    </source>
</evidence>
<keyword evidence="5 9" id="KW-0456">Lyase</keyword>
<comment type="pathway">
    <text evidence="1">Carbohydrate degradation; glycolysis; pyruvate from D-glyceraldehyde 3-phosphate: step 4/5.</text>
</comment>
<evidence type="ECO:0000256" key="7">
    <source>
        <dbReference type="ARBA" id="ARBA00032132"/>
    </source>
</evidence>
<evidence type="ECO:0000259" key="8">
    <source>
        <dbReference type="SMART" id="SM01192"/>
    </source>
</evidence>
<proteinExistence type="inferred from homology"/>
<dbReference type="GO" id="GO:0006096">
    <property type="term" value="P:glycolytic process"/>
    <property type="evidence" value="ECO:0007669"/>
    <property type="project" value="UniProtKB-UniPathway"/>
</dbReference>
<dbReference type="InterPro" id="IPR000941">
    <property type="entry name" value="Enolase"/>
</dbReference>
<keyword evidence="4" id="KW-0324">Glycolysis</keyword>
<evidence type="ECO:0000256" key="2">
    <source>
        <dbReference type="ARBA" id="ARBA00009604"/>
    </source>
</evidence>
<dbReference type="EMBL" id="HG994593">
    <property type="protein sequence ID" value="CAF2845834.1"/>
    <property type="molecule type" value="Genomic_DNA"/>
</dbReference>
<dbReference type="GO" id="GO:0004634">
    <property type="term" value="F:phosphopyruvate hydratase activity"/>
    <property type="evidence" value="ECO:0007669"/>
    <property type="project" value="UniProtKB-EC"/>
</dbReference>
<evidence type="ECO:0000313" key="10">
    <source>
        <dbReference type="Proteomes" id="UP000675881"/>
    </source>
</evidence>
<comment type="similarity">
    <text evidence="2">Belongs to the enolase family.</text>
</comment>
<name>A0A7R8H3P8_LEPSM</name>
<keyword evidence="10" id="KW-1185">Reference proteome</keyword>
<dbReference type="UniPathway" id="UPA00109">
    <property type="reaction ID" value="UER00187"/>
</dbReference>
<reference evidence="9" key="1">
    <citation type="submission" date="2021-02" db="EMBL/GenBank/DDBJ databases">
        <authorList>
            <person name="Bekaert M."/>
        </authorList>
    </citation>
    <scope>NUCLEOTIDE SEQUENCE</scope>
    <source>
        <strain evidence="9">IoA-00</strain>
    </source>
</reference>
<evidence type="ECO:0000313" key="9">
    <source>
        <dbReference type="EMBL" id="CAF2845834.1"/>
    </source>
</evidence>
<gene>
    <name evidence="9" type="ORF">LSAA_4823</name>
</gene>
<dbReference type="InterPro" id="IPR036849">
    <property type="entry name" value="Enolase-like_C_sf"/>
</dbReference>
<dbReference type="SUPFAM" id="SSF51604">
    <property type="entry name" value="Enolase C-terminal domain-like"/>
    <property type="match status" value="1"/>
</dbReference>
<sequence>MYNGLIKDSPIIFIENPYDQNDWYGWTSLTSQTDIQIVGDDLIVTNPKLIQIAAHNQSCNCLLLKSNSWSTLVSQRSSETEDCFVANLVFGLCTGEIKTGAPSRSECLYFQLFQIKEELGSNAEYIGDKLRKPF</sequence>
<dbReference type="SMART" id="SM01192">
    <property type="entry name" value="Enolase_C"/>
    <property type="match status" value="1"/>
</dbReference>
<dbReference type="Pfam" id="PF00113">
    <property type="entry name" value="Enolase_C"/>
    <property type="match status" value="1"/>
</dbReference>
<dbReference type="GO" id="GO:0000287">
    <property type="term" value="F:magnesium ion binding"/>
    <property type="evidence" value="ECO:0007669"/>
    <property type="project" value="InterPro"/>
</dbReference>
<dbReference type="Gene3D" id="3.20.20.120">
    <property type="entry name" value="Enolase-like C-terminal domain"/>
    <property type="match status" value="1"/>
</dbReference>
<dbReference type="PANTHER" id="PTHR11902:SF1">
    <property type="entry name" value="ENOLASE"/>
    <property type="match status" value="1"/>
</dbReference>
<dbReference type="EC" id="4.2.1.11" evidence="3"/>
<dbReference type="Proteomes" id="UP000675881">
    <property type="component" value="Chromosome 14"/>
</dbReference>
<dbReference type="GO" id="GO:0000015">
    <property type="term" value="C:phosphopyruvate hydratase complex"/>
    <property type="evidence" value="ECO:0007669"/>
    <property type="project" value="InterPro"/>
</dbReference>
<protein>
    <recommendedName>
        <fullName evidence="3">phosphopyruvate hydratase</fullName>
        <ecNumber evidence="3">4.2.1.11</ecNumber>
    </recommendedName>
    <alternativeName>
        <fullName evidence="6">2-phospho-D-glycerate hydro-lyase</fullName>
    </alternativeName>
    <alternativeName>
        <fullName evidence="7">2-phosphoglycerate dehydratase</fullName>
    </alternativeName>
</protein>
<feature type="domain" description="Enolase C-terminal TIM barrel" evidence="8">
    <location>
        <begin position="1"/>
        <end position="133"/>
    </location>
</feature>
<organism evidence="9 10">
    <name type="scientific">Lepeophtheirus salmonis</name>
    <name type="common">Salmon louse</name>
    <name type="synonym">Caligus salmonis</name>
    <dbReference type="NCBI Taxonomy" id="72036"/>
    <lineage>
        <taxon>Eukaryota</taxon>
        <taxon>Metazoa</taxon>
        <taxon>Ecdysozoa</taxon>
        <taxon>Arthropoda</taxon>
        <taxon>Crustacea</taxon>
        <taxon>Multicrustacea</taxon>
        <taxon>Hexanauplia</taxon>
        <taxon>Copepoda</taxon>
        <taxon>Siphonostomatoida</taxon>
        <taxon>Caligidae</taxon>
        <taxon>Lepeophtheirus</taxon>
    </lineage>
</organism>
<evidence type="ECO:0000256" key="1">
    <source>
        <dbReference type="ARBA" id="ARBA00005031"/>
    </source>
</evidence>
<dbReference type="OrthoDB" id="1739814at2759"/>
<evidence type="ECO:0000256" key="5">
    <source>
        <dbReference type="ARBA" id="ARBA00023239"/>
    </source>
</evidence>
<accession>A0A7R8H3P8</accession>
<dbReference type="InterPro" id="IPR020810">
    <property type="entry name" value="Enolase_C"/>
</dbReference>
<evidence type="ECO:0000256" key="4">
    <source>
        <dbReference type="ARBA" id="ARBA00023152"/>
    </source>
</evidence>
<evidence type="ECO:0000256" key="6">
    <source>
        <dbReference type="ARBA" id="ARBA00031125"/>
    </source>
</evidence>
<dbReference type="AlphaFoldDB" id="A0A7R8H3P8"/>
<dbReference type="PANTHER" id="PTHR11902">
    <property type="entry name" value="ENOLASE"/>
    <property type="match status" value="1"/>
</dbReference>